<accession>A0ABU6KLN1</accession>
<dbReference type="Gene3D" id="3.40.30.10">
    <property type="entry name" value="Glutaredoxin"/>
    <property type="match status" value="1"/>
</dbReference>
<dbReference type="InterPro" id="IPR052565">
    <property type="entry name" value="Glutaredoxin-like_YDR286C"/>
</dbReference>
<dbReference type="EMBL" id="JARZFX010000013">
    <property type="protein sequence ID" value="MEC5425357.1"/>
    <property type="molecule type" value="Genomic_DNA"/>
</dbReference>
<keyword evidence="2" id="KW-1185">Reference proteome</keyword>
<dbReference type="PANTHER" id="PTHR33558:SF1">
    <property type="entry name" value="GLUTAREDOXIN-LIKE PROTEIN C5ORF63 HOMOLOG"/>
    <property type="match status" value="1"/>
</dbReference>
<proteinExistence type="predicted"/>
<reference evidence="1 2" key="1">
    <citation type="journal article" date="2024" name="Int. J. Syst. Evol. Microbiol.">
        <title>Virgibacillus tibetensis sp. nov., isolated from salt lake on the Tibetan Plateau of China.</title>
        <authorList>
            <person name="Phurbu D."/>
            <person name="Liu Z.-X."/>
            <person name="Wang R."/>
            <person name="Zheng Y.-Y."/>
            <person name="Liu H.-C."/>
            <person name="Zhou Y.-G."/>
            <person name="Yu Y.-J."/>
            <person name="Li A.-H."/>
        </authorList>
    </citation>
    <scope>NUCLEOTIDE SEQUENCE [LARGE SCALE GENOMIC DNA]</scope>
    <source>
        <strain evidence="1 2">C22-A2</strain>
    </source>
</reference>
<dbReference type="Pfam" id="PF05768">
    <property type="entry name" value="Glrx-like"/>
    <property type="match status" value="1"/>
</dbReference>
<protein>
    <submittedName>
        <fullName evidence="1">Glutaredoxin family protein</fullName>
    </submittedName>
</protein>
<sequence>MLKVIFYTKEVCSLCEDAEALLTMLQQHYPFEIEERDIYTNDAWLEEFQLLIPYVKINETTIDCEELNIDTLEDAIKKNI</sequence>
<dbReference type="Proteomes" id="UP001335737">
    <property type="component" value="Unassembled WGS sequence"/>
</dbReference>
<dbReference type="SUPFAM" id="SSF52833">
    <property type="entry name" value="Thioredoxin-like"/>
    <property type="match status" value="1"/>
</dbReference>
<organism evidence="1 2">
    <name type="scientific">Virgibacillus tibetensis</name>
    <dbReference type="NCBI Taxonomy" id="3042313"/>
    <lineage>
        <taxon>Bacteria</taxon>
        <taxon>Bacillati</taxon>
        <taxon>Bacillota</taxon>
        <taxon>Bacilli</taxon>
        <taxon>Bacillales</taxon>
        <taxon>Bacillaceae</taxon>
        <taxon>Virgibacillus</taxon>
    </lineage>
</organism>
<comment type="caution">
    <text evidence="1">The sequence shown here is derived from an EMBL/GenBank/DDBJ whole genome shotgun (WGS) entry which is preliminary data.</text>
</comment>
<gene>
    <name evidence="1" type="ORF">QGM71_17895</name>
</gene>
<dbReference type="PANTHER" id="PTHR33558">
    <property type="entry name" value="GLUTAREDOXIN-LIKE PROTEIN C5ORF63 HOMOLOG"/>
    <property type="match status" value="1"/>
</dbReference>
<evidence type="ECO:0000313" key="2">
    <source>
        <dbReference type="Proteomes" id="UP001335737"/>
    </source>
</evidence>
<evidence type="ECO:0000313" key="1">
    <source>
        <dbReference type="EMBL" id="MEC5425357.1"/>
    </source>
</evidence>
<dbReference type="InterPro" id="IPR008554">
    <property type="entry name" value="Glutaredoxin-like"/>
</dbReference>
<dbReference type="InterPro" id="IPR036249">
    <property type="entry name" value="Thioredoxin-like_sf"/>
</dbReference>
<name>A0ABU6KLN1_9BACI</name>
<dbReference type="RefSeq" id="WP_327608901.1">
    <property type="nucleotide sequence ID" value="NZ_JARZFX010000013.1"/>
</dbReference>